<organism evidence="2 3">
    <name type="scientific">Cymbomonas tetramitiformis</name>
    <dbReference type="NCBI Taxonomy" id="36881"/>
    <lineage>
        <taxon>Eukaryota</taxon>
        <taxon>Viridiplantae</taxon>
        <taxon>Chlorophyta</taxon>
        <taxon>Pyramimonadophyceae</taxon>
        <taxon>Pyramimonadales</taxon>
        <taxon>Pyramimonadaceae</taxon>
        <taxon>Cymbomonas</taxon>
    </lineage>
</organism>
<comment type="caution">
    <text evidence="2">The sequence shown here is derived from an EMBL/GenBank/DDBJ whole genome shotgun (WGS) entry which is preliminary data.</text>
</comment>
<proteinExistence type="predicted"/>
<gene>
    <name evidence="2" type="ORF">CYMTET_19235</name>
</gene>
<name>A0AAE0G6E6_9CHLO</name>
<evidence type="ECO:0000313" key="3">
    <source>
        <dbReference type="Proteomes" id="UP001190700"/>
    </source>
</evidence>
<evidence type="ECO:0000313" key="2">
    <source>
        <dbReference type="EMBL" id="KAK3272470.1"/>
    </source>
</evidence>
<reference evidence="2 3" key="1">
    <citation type="journal article" date="2015" name="Genome Biol. Evol.">
        <title>Comparative Genomics of a Bacterivorous Green Alga Reveals Evolutionary Causalities and Consequences of Phago-Mixotrophic Mode of Nutrition.</title>
        <authorList>
            <person name="Burns J.A."/>
            <person name="Paasch A."/>
            <person name="Narechania A."/>
            <person name="Kim E."/>
        </authorList>
    </citation>
    <scope>NUCLEOTIDE SEQUENCE [LARGE SCALE GENOMIC DNA]</scope>
    <source>
        <strain evidence="2 3">PLY_AMNH</strain>
    </source>
</reference>
<protein>
    <recommendedName>
        <fullName evidence="4">Secreted protein</fullName>
    </recommendedName>
</protein>
<feature type="non-terminal residue" evidence="2">
    <location>
        <position position="84"/>
    </location>
</feature>
<dbReference type="Proteomes" id="UP001190700">
    <property type="component" value="Unassembled WGS sequence"/>
</dbReference>
<evidence type="ECO:0000256" key="1">
    <source>
        <dbReference type="SAM" id="SignalP"/>
    </source>
</evidence>
<feature type="signal peptide" evidence="1">
    <location>
        <begin position="1"/>
        <end position="26"/>
    </location>
</feature>
<dbReference type="AlphaFoldDB" id="A0AAE0G6E6"/>
<evidence type="ECO:0008006" key="4">
    <source>
        <dbReference type="Google" id="ProtNLM"/>
    </source>
</evidence>
<keyword evidence="3" id="KW-1185">Reference proteome</keyword>
<dbReference type="EMBL" id="LGRX02008953">
    <property type="protein sequence ID" value="KAK3272470.1"/>
    <property type="molecule type" value="Genomic_DNA"/>
</dbReference>
<sequence length="84" mass="9453">MTHKPLLLSALVVLGSLCIVFTTTRGAGEGRCWLKVDEEDRIGQSHWRKMFDCYSSELQVANLQQGPESYVSIHLKGSSFMVHQ</sequence>
<accession>A0AAE0G6E6</accession>
<feature type="chain" id="PRO_5042067868" description="Secreted protein" evidence="1">
    <location>
        <begin position="27"/>
        <end position="84"/>
    </location>
</feature>
<keyword evidence="1" id="KW-0732">Signal</keyword>